<dbReference type="PANTHER" id="PTHR30290">
    <property type="entry name" value="PERIPLASMIC BINDING COMPONENT OF ABC TRANSPORTER"/>
    <property type="match status" value="1"/>
</dbReference>
<dbReference type="GO" id="GO:1904680">
    <property type="term" value="F:peptide transmembrane transporter activity"/>
    <property type="evidence" value="ECO:0007669"/>
    <property type="project" value="TreeGrafter"/>
</dbReference>
<reference evidence="2 3" key="1">
    <citation type="submission" date="2016-10" db="EMBL/GenBank/DDBJ databases">
        <authorList>
            <person name="de Groot N.N."/>
        </authorList>
    </citation>
    <scope>NUCLEOTIDE SEQUENCE [LARGE SCALE GENOMIC DNA]</scope>
    <source>
        <strain evidence="2 3">DSM 21741</strain>
    </source>
</reference>
<proteinExistence type="predicted"/>
<dbReference type="Pfam" id="PF00496">
    <property type="entry name" value="SBP_bac_5"/>
    <property type="match status" value="1"/>
</dbReference>
<dbReference type="SUPFAM" id="SSF53850">
    <property type="entry name" value="Periplasmic binding protein-like II"/>
    <property type="match status" value="1"/>
</dbReference>
<dbReference type="PIRSF" id="PIRSF002741">
    <property type="entry name" value="MppA"/>
    <property type="match status" value="1"/>
</dbReference>
<protein>
    <submittedName>
        <fullName evidence="2">Peptide/nickel transport system substrate-binding protein</fullName>
    </submittedName>
</protein>
<dbReference type="STRING" id="546871.SAMN04488543_3742"/>
<evidence type="ECO:0000313" key="2">
    <source>
        <dbReference type="EMBL" id="SDT32437.1"/>
    </source>
</evidence>
<dbReference type="CDD" id="cd08509">
    <property type="entry name" value="PBP2_TmCBP_oligosaccharides_like"/>
    <property type="match status" value="1"/>
</dbReference>
<sequence>MDQGPGHDQQGERGSALRPSRRRLLGMTGVGLAAASLGLGLTGCGTAQTRSSSGDGSAASGRPGASGDTLFVFVQSGVPTNFNPLGATPAWPTANGHTALIYETLLRFNLLDGSLQPGLARELQEPDETSLVLPLQEGTRWSDGTELTADDVVYTFELAQRTALNYSNLWEYLESVEAVDPRTVKFTAKTEPYNPGSIKDALAGTFIVPKHVWEPFGTEVTKEKNLEPVGSGPFTLESFDQTQINLVRSDSYWGTPVFGTPAMTTINHPIFKDNNASDLKLESGELDAAQTFTAQIWKMWEKGAPVGTWLKDKPYYLPGNLPLLEINGTVKGLDEPKVRRAIAYAIDYPAIASTAMSDYSDPAQASLMLPSGAEGKYFDQAAVDSQGWTHDPAKAVDLLENELGCTKGEDGIYSLPDGTRLGPWEAITPTGWTDWNTALEIVAKSCKAVGIDVSTKFPQAPQVTTAIQNGNFQLACWNASGVSVASPWTRFRDVLDDRGIPPIGKTAFANFTRFSHPDVPALLDSVGSAADDAALKEIYGKLDAIYREGIPVVPLMYRPNEFYEFNSSNWTNFPDETNPYAPPGWTGASIGWIFGIKKVGT</sequence>
<dbReference type="Gene3D" id="3.40.190.10">
    <property type="entry name" value="Periplasmic binding protein-like II"/>
    <property type="match status" value="1"/>
</dbReference>
<dbReference type="Gene3D" id="3.10.105.10">
    <property type="entry name" value="Dipeptide-binding Protein, Domain 3"/>
    <property type="match status" value="1"/>
</dbReference>
<organism evidence="2 3">
    <name type="scientific">Friedmanniella luteola</name>
    <dbReference type="NCBI Taxonomy" id="546871"/>
    <lineage>
        <taxon>Bacteria</taxon>
        <taxon>Bacillati</taxon>
        <taxon>Actinomycetota</taxon>
        <taxon>Actinomycetes</taxon>
        <taxon>Propionibacteriales</taxon>
        <taxon>Nocardioidaceae</taxon>
        <taxon>Friedmanniella</taxon>
    </lineage>
</organism>
<keyword evidence="3" id="KW-1185">Reference proteome</keyword>
<dbReference type="EMBL" id="LT629749">
    <property type="protein sequence ID" value="SDT32437.1"/>
    <property type="molecule type" value="Genomic_DNA"/>
</dbReference>
<dbReference type="InterPro" id="IPR006311">
    <property type="entry name" value="TAT_signal"/>
</dbReference>
<dbReference type="InterPro" id="IPR030678">
    <property type="entry name" value="Peptide/Ni-bd"/>
</dbReference>
<dbReference type="InterPro" id="IPR039424">
    <property type="entry name" value="SBP_5"/>
</dbReference>
<feature type="domain" description="Solute-binding protein family 5" evidence="1">
    <location>
        <begin position="115"/>
        <end position="482"/>
    </location>
</feature>
<name>A0A1H1ZFT7_9ACTN</name>
<dbReference type="PANTHER" id="PTHR30290:SF82">
    <property type="entry name" value="ABC-TYPE DIPEPTIDE_OLIGOPEPTIDE TRANSPORT SYSTEM, PERIPLASMIC COMPONENT"/>
    <property type="match status" value="1"/>
</dbReference>
<dbReference type="GO" id="GO:0015833">
    <property type="term" value="P:peptide transport"/>
    <property type="evidence" value="ECO:0007669"/>
    <property type="project" value="TreeGrafter"/>
</dbReference>
<dbReference type="RefSeq" id="WP_231930151.1">
    <property type="nucleotide sequence ID" value="NZ_LT629749.1"/>
</dbReference>
<evidence type="ECO:0000259" key="1">
    <source>
        <dbReference type="Pfam" id="PF00496"/>
    </source>
</evidence>
<dbReference type="PROSITE" id="PS51318">
    <property type="entry name" value="TAT"/>
    <property type="match status" value="1"/>
</dbReference>
<dbReference type="GO" id="GO:0042597">
    <property type="term" value="C:periplasmic space"/>
    <property type="evidence" value="ECO:0007669"/>
    <property type="project" value="UniProtKB-ARBA"/>
</dbReference>
<evidence type="ECO:0000313" key="3">
    <source>
        <dbReference type="Proteomes" id="UP000199092"/>
    </source>
</evidence>
<accession>A0A1H1ZFT7</accession>
<dbReference type="GO" id="GO:0043190">
    <property type="term" value="C:ATP-binding cassette (ABC) transporter complex"/>
    <property type="evidence" value="ECO:0007669"/>
    <property type="project" value="InterPro"/>
</dbReference>
<dbReference type="Proteomes" id="UP000199092">
    <property type="component" value="Chromosome I"/>
</dbReference>
<dbReference type="InterPro" id="IPR000914">
    <property type="entry name" value="SBP_5_dom"/>
</dbReference>
<dbReference type="Gene3D" id="3.90.76.10">
    <property type="entry name" value="Dipeptide-binding Protein, Domain 1"/>
    <property type="match status" value="1"/>
</dbReference>
<dbReference type="AlphaFoldDB" id="A0A1H1ZFT7"/>
<gene>
    <name evidence="2" type="ORF">SAMN04488543_3742</name>
</gene>